<name>K5VXN6_PHACS</name>
<protein>
    <submittedName>
        <fullName evidence="1">Uncharacterized protein</fullName>
    </submittedName>
</protein>
<sequence>MPAPYEEYEGKAKKLPETMFVRRPVLENLLRKLLLGPSKASSNIHTITGSIRSLETVRDSNGARVNTVIIRQHDGGEIIINDPTLVAGTSP</sequence>
<proteinExistence type="predicted"/>
<dbReference type="OrthoDB" id="10051892at2759"/>
<accession>K5VXN6</accession>
<evidence type="ECO:0000313" key="2">
    <source>
        <dbReference type="Proteomes" id="UP000008370"/>
    </source>
</evidence>
<dbReference type="RefSeq" id="XP_007400498.1">
    <property type="nucleotide sequence ID" value="XM_007400436.1"/>
</dbReference>
<dbReference type="EMBL" id="JH930477">
    <property type="protein sequence ID" value="EKM51354.1"/>
    <property type="molecule type" value="Genomic_DNA"/>
</dbReference>
<dbReference type="InParanoid" id="K5VXN6"/>
<reference evidence="1 2" key="1">
    <citation type="journal article" date="2012" name="BMC Genomics">
        <title>Comparative genomics of the white-rot fungi, Phanerochaete carnosa and P. chrysosporium, to elucidate the genetic basis of the distinct wood types they colonize.</title>
        <authorList>
            <person name="Suzuki H."/>
            <person name="MacDonald J."/>
            <person name="Syed K."/>
            <person name="Salamov A."/>
            <person name="Hori C."/>
            <person name="Aerts A."/>
            <person name="Henrissat B."/>
            <person name="Wiebenga A."/>
            <person name="vanKuyk P.A."/>
            <person name="Barry K."/>
            <person name="Lindquist E."/>
            <person name="LaButti K."/>
            <person name="Lapidus A."/>
            <person name="Lucas S."/>
            <person name="Coutinho P."/>
            <person name="Gong Y."/>
            <person name="Samejima M."/>
            <person name="Mahadevan R."/>
            <person name="Abou-Zaid M."/>
            <person name="de Vries R.P."/>
            <person name="Igarashi K."/>
            <person name="Yadav J.S."/>
            <person name="Grigoriev I.V."/>
            <person name="Master E.R."/>
        </authorList>
    </citation>
    <scope>NUCLEOTIDE SEQUENCE [LARGE SCALE GENOMIC DNA]</scope>
    <source>
        <strain evidence="1 2">HHB-10118-sp</strain>
    </source>
</reference>
<gene>
    <name evidence="1" type="ORF">PHACADRAFT_263443</name>
</gene>
<dbReference type="HOGENOM" id="CLU_2427757_0_0_1"/>
<evidence type="ECO:0000313" key="1">
    <source>
        <dbReference type="EMBL" id="EKM51354.1"/>
    </source>
</evidence>
<dbReference type="AlphaFoldDB" id="K5VXN6"/>
<dbReference type="GeneID" id="18918552"/>
<dbReference type="Proteomes" id="UP000008370">
    <property type="component" value="Unassembled WGS sequence"/>
</dbReference>
<dbReference type="KEGG" id="pco:PHACADRAFT_263443"/>
<organism evidence="1 2">
    <name type="scientific">Phanerochaete carnosa (strain HHB-10118-sp)</name>
    <name type="common">White-rot fungus</name>
    <name type="synonym">Peniophora carnosa</name>
    <dbReference type="NCBI Taxonomy" id="650164"/>
    <lineage>
        <taxon>Eukaryota</taxon>
        <taxon>Fungi</taxon>
        <taxon>Dikarya</taxon>
        <taxon>Basidiomycota</taxon>
        <taxon>Agaricomycotina</taxon>
        <taxon>Agaricomycetes</taxon>
        <taxon>Polyporales</taxon>
        <taxon>Phanerochaetaceae</taxon>
        <taxon>Phanerochaete</taxon>
    </lineage>
</organism>
<keyword evidence="2" id="KW-1185">Reference proteome</keyword>